<evidence type="ECO:0000256" key="1">
    <source>
        <dbReference type="ARBA" id="ARBA00008791"/>
    </source>
</evidence>
<evidence type="ECO:0000313" key="3">
    <source>
        <dbReference type="EMBL" id="WXA03486.1"/>
    </source>
</evidence>
<dbReference type="EMBL" id="CP136925">
    <property type="protein sequence ID" value="WXA14092.1"/>
    <property type="molecule type" value="Genomic_DNA"/>
</dbReference>
<dbReference type="InterPro" id="IPR014729">
    <property type="entry name" value="Rossmann-like_a/b/a_fold"/>
</dbReference>
<dbReference type="CDD" id="cd00293">
    <property type="entry name" value="USP-like"/>
    <property type="match status" value="1"/>
</dbReference>
<sequence>MKNILFLTDFSENSWNALTFGLDFFADSECSFYLLHVSNINPFKQTSSTSKPNQETVENVYIKPAKKQLRAVLKRITKEYPHNNNHRFYTLTDYGFFIESVRKHVFEKNIDLIIMGTQGVSGLKEYILGSNTGNIITKVKCSTLVVPEHATYLKPKEIAFPTDFALSNDIRILQPIADILSTKNSNLKILHIGYKEDQLNVGQKACKELFDDFFEEFSHSYHFLNSNKQVEDGIQYFIECNHIDMMIMVAKNLNYFQQILFHSKTERISYHTTIPFYVIHE</sequence>
<proteinExistence type="inferred from homology"/>
<dbReference type="InterPro" id="IPR006015">
    <property type="entry name" value="Universal_stress_UspA"/>
</dbReference>
<dbReference type="Pfam" id="PF00582">
    <property type="entry name" value="Usp"/>
    <property type="match status" value="1"/>
</dbReference>
<evidence type="ECO:0000313" key="5">
    <source>
        <dbReference type="Proteomes" id="UP001368318"/>
    </source>
</evidence>
<dbReference type="RefSeq" id="WP_338733437.1">
    <property type="nucleotide sequence ID" value="NZ_CP136924.1"/>
</dbReference>
<comment type="similarity">
    <text evidence="1">Belongs to the universal stress protein A family.</text>
</comment>
<dbReference type="SUPFAM" id="SSF52402">
    <property type="entry name" value="Adenine nucleotide alpha hydrolases-like"/>
    <property type="match status" value="2"/>
</dbReference>
<dbReference type="Proteomes" id="UP001368318">
    <property type="component" value="Chromosome"/>
</dbReference>
<dbReference type="PANTHER" id="PTHR46268:SF6">
    <property type="entry name" value="UNIVERSAL STRESS PROTEIN UP12"/>
    <property type="match status" value="1"/>
</dbReference>
<evidence type="ECO:0000259" key="2">
    <source>
        <dbReference type="Pfam" id="PF00582"/>
    </source>
</evidence>
<keyword evidence="5" id="KW-1185">Reference proteome</keyword>
<name>A0AAU6P8Y8_9FLAO</name>
<dbReference type="Gene3D" id="3.40.50.620">
    <property type="entry name" value="HUPs"/>
    <property type="match status" value="2"/>
</dbReference>
<feature type="domain" description="UspA" evidence="2">
    <location>
        <begin position="1"/>
        <end position="147"/>
    </location>
</feature>
<gene>
    <name evidence="4" type="ORF">R3L15_04270</name>
    <name evidence="3" type="ORF">R3L16_03130</name>
</gene>
<protein>
    <submittedName>
        <fullName evidence="4">Universal stress protein</fullName>
    </submittedName>
</protein>
<dbReference type="KEGG" id="mcaa:R3L15_04270"/>
<dbReference type="AlphaFoldDB" id="A0AAU6P8Y8"/>
<dbReference type="EMBL" id="CP136924">
    <property type="protein sequence ID" value="WXA03486.1"/>
    <property type="molecule type" value="Genomic_DNA"/>
</dbReference>
<dbReference type="InterPro" id="IPR006016">
    <property type="entry name" value="UspA"/>
</dbReference>
<evidence type="ECO:0000313" key="4">
    <source>
        <dbReference type="EMBL" id="WXA14092.1"/>
    </source>
</evidence>
<accession>A0AAU6P8Y8</accession>
<dbReference type="PRINTS" id="PR01438">
    <property type="entry name" value="UNVRSLSTRESS"/>
</dbReference>
<reference evidence="4 5" key="1">
    <citation type="submission" date="2023-10" db="EMBL/GenBank/DDBJ databases">
        <title>Culture-based analysis of two novel bacteria associated with mangrove crab gills.</title>
        <authorList>
            <person name="Yang X."/>
            <person name="Garuglieri E."/>
            <person name="Van Goethem M.W."/>
            <person name="Fusi M."/>
            <person name="Marasco R."/>
            <person name="Daffonchio D.G."/>
        </authorList>
    </citation>
    <scope>NUCLEOTIDE SEQUENCE</scope>
    <source>
        <strain evidence="4">UG2-1</strain>
        <strain evidence="3">UG2-2</strain>
        <strain evidence="5">UG2_2</strain>
    </source>
</reference>
<dbReference type="PANTHER" id="PTHR46268">
    <property type="entry name" value="STRESS RESPONSE PROTEIN NHAX"/>
    <property type="match status" value="1"/>
</dbReference>
<organism evidence="4">
    <name type="scientific">Mangrovimonas cancribranchiae</name>
    <dbReference type="NCBI Taxonomy" id="3080055"/>
    <lineage>
        <taxon>Bacteria</taxon>
        <taxon>Pseudomonadati</taxon>
        <taxon>Bacteroidota</taxon>
        <taxon>Flavobacteriia</taxon>
        <taxon>Flavobacteriales</taxon>
        <taxon>Flavobacteriaceae</taxon>
        <taxon>Mangrovimonas</taxon>
    </lineage>
</organism>